<dbReference type="AlphaFoldDB" id="X1LML7"/>
<proteinExistence type="predicted"/>
<comment type="caution">
    <text evidence="1">The sequence shown here is derived from an EMBL/GenBank/DDBJ whole genome shotgun (WGS) entry which is preliminary data.</text>
</comment>
<dbReference type="EMBL" id="BARV01000228">
    <property type="protein sequence ID" value="GAH95383.1"/>
    <property type="molecule type" value="Genomic_DNA"/>
</dbReference>
<gene>
    <name evidence="1" type="ORF">S06H3_01003</name>
</gene>
<accession>X1LML7</accession>
<evidence type="ECO:0000313" key="1">
    <source>
        <dbReference type="EMBL" id="GAH95383.1"/>
    </source>
</evidence>
<reference evidence="1" key="1">
    <citation type="journal article" date="2014" name="Front. Microbiol.">
        <title>High frequency of phylogenetically diverse reductive dehalogenase-homologous genes in deep subseafloor sedimentary metagenomes.</title>
        <authorList>
            <person name="Kawai M."/>
            <person name="Futagami T."/>
            <person name="Toyoda A."/>
            <person name="Takaki Y."/>
            <person name="Nishi S."/>
            <person name="Hori S."/>
            <person name="Arai W."/>
            <person name="Tsubouchi T."/>
            <person name="Morono Y."/>
            <person name="Uchiyama I."/>
            <person name="Ito T."/>
            <person name="Fujiyama A."/>
            <person name="Inagaki F."/>
            <person name="Takami H."/>
        </authorList>
    </citation>
    <scope>NUCLEOTIDE SEQUENCE</scope>
    <source>
        <strain evidence="1">Expedition CK06-06</strain>
    </source>
</reference>
<organism evidence="1">
    <name type="scientific">marine sediment metagenome</name>
    <dbReference type="NCBI Taxonomy" id="412755"/>
    <lineage>
        <taxon>unclassified sequences</taxon>
        <taxon>metagenomes</taxon>
        <taxon>ecological metagenomes</taxon>
    </lineage>
</organism>
<protein>
    <submittedName>
        <fullName evidence="1">Uncharacterized protein</fullName>
    </submittedName>
</protein>
<sequence length="128" mass="13808">MKLPELLRVISTYGAAVAQDARAEILQNIADWASPGIDEIVVIQKMGIYGAVTATFGLYKSRAVISEEGSACDATTFGSNWDQVPVVNLVLKGGQKLKCFMTDSAADPLGLTFAILGKVFKISELRRR</sequence>
<name>X1LML7_9ZZZZ</name>